<organism evidence="1 2">
    <name type="scientific">Latilactobacillus sakei</name>
    <name type="common">Lactobacillus sakei</name>
    <dbReference type="NCBI Taxonomy" id="1599"/>
    <lineage>
        <taxon>Bacteria</taxon>
        <taxon>Bacillati</taxon>
        <taxon>Bacillota</taxon>
        <taxon>Bacilli</taxon>
        <taxon>Lactobacillales</taxon>
        <taxon>Lactobacillaceae</taxon>
        <taxon>Latilactobacillus</taxon>
    </lineage>
</organism>
<name>A0A2Z4W5Q4_LATSK</name>
<proteinExistence type="predicted"/>
<comment type="caution">
    <text evidence="1">The sequence shown here is derived from an EMBL/GenBank/DDBJ whole genome shotgun (WGS) entry which is preliminary data.</text>
</comment>
<dbReference type="GeneID" id="57132393"/>
<gene>
    <name evidence="1" type="ORF">LAS9267_00854</name>
</gene>
<reference evidence="1 2" key="1">
    <citation type="submission" date="2018-02" db="EMBL/GenBank/DDBJ databases">
        <authorList>
            <person name="Rodrigo-Torres L."/>
            <person name="Arahal R. D."/>
            <person name="Lucena T."/>
        </authorList>
    </citation>
    <scope>NUCLEOTIDE SEQUENCE [LARGE SCALE GENOMIC DNA]</scope>
    <source>
        <strain evidence="1 2">CECT 9267</strain>
    </source>
</reference>
<dbReference type="Proteomes" id="UP000239650">
    <property type="component" value="Unassembled WGS sequence"/>
</dbReference>
<evidence type="ECO:0000313" key="1">
    <source>
        <dbReference type="EMBL" id="SPE20468.1"/>
    </source>
</evidence>
<sequence>MYDQSTKEYRCNICQQTIAVNEHCWTNIQLPPGRFMNGYMDIRETLKITNAQIICQSCAQLINKSIDLDQIRTQASDTKS</sequence>
<accession>A0A2Z4W5Q4</accession>
<evidence type="ECO:0000313" key="2">
    <source>
        <dbReference type="Proteomes" id="UP000239650"/>
    </source>
</evidence>
<dbReference type="RefSeq" id="WP_025016072.1">
    <property type="nucleotide sequence ID" value="NZ_CAKMCP010000002.1"/>
</dbReference>
<dbReference type="EMBL" id="OKRC01000003">
    <property type="protein sequence ID" value="SPE20468.1"/>
    <property type="molecule type" value="Genomic_DNA"/>
</dbReference>
<protein>
    <submittedName>
        <fullName evidence="1">Uncharacterized protein</fullName>
    </submittedName>
</protein>
<dbReference type="AlphaFoldDB" id="A0A2Z4W5Q4"/>